<accession>A0AAW2DEN4</accession>
<reference evidence="1 2" key="1">
    <citation type="submission" date="2024-01" db="EMBL/GenBank/DDBJ databases">
        <title>A telomere-to-telomere, gap-free genome of sweet tea (Lithocarpus litseifolius).</title>
        <authorList>
            <person name="Zhou J."/>
        </authorList>
    </citation>
    <scope>NUCLEOTIDE SEQUENCE [LARGE SCALE GENOMIC DNA]</scope>
    <source>
        <strain evidence="1">Zhou-2022a</strain>
        <tissue evidence="1">Leaf</tissue>
    </source>
</reference>
<dbReference type="AlphaFoldDB" id="A0AAW2DEN4"/>
<name>A0AAW2DEN4_9ROSI</name>
<dbReference type="EMBL" id="JAZDWU010000003">
    <property type="protein sequence ID" value="KAL0008876.1"/>
    <property type="molecule type" value="Genomic_DNA"/>
</dbReference>
<evidence type="ECO:0000313" key="1">
    <source>
        <dbReference type="EMBL" id="KAL0008876.1"/>
    </source>
</evidence>
<dbReference type="Proteomes" id="UP001459277">
    <property type="component" value="Unassembled WGS sequence"/>
</dbReference>
<evidence type="ECO:0000313" key="2">
    <source>
        <dbReference type="Proteomes" id="UP001459277"/>
    </source>
</evidence>
<protein>
    <submittedName>
        <fullName evidence="1">Uncharacterized protein</fullName>
    </submittedName>
</protein>
<gene>
    <name evidence="1" type="ORF">SO802_010378</name>
</gene>
<proteinExistence type="predicted"/>
<keyword evidence="2" id="KW-1185">Reference proteome</keyword>
<sequence length="102" mass="11472">MVGPLGTWIKGFIPSPKDESYTQSDMKVSQLIDHELHTWRTSMVLDIFNPMLAQAILSMPILARPSPDKLMWIPDSKGLFSVKSAYKELLPSTLSRVANELN</sequence>
<organism evidence="1 2">
    <name type="scientific">Lithocarpus litseifolius</name>
    <dbReference type="NCBI Taxonomy" id="425828"/>
    <lineage>
        <taxon>Eukaryota</taxon>
        <taxon>Viridiplantae</taxon>
        <taxon>Streptophyta</taxon>
        <taxon>Embryophyta</taxon>
        <taxon>Tracheophyta</taxon>
        <taxon>Spermatophyta</taxon>
        <taxon>Magnoliopsida</taxon>
        <taxon>eudicotyledons</taxon>
        <taxon>Gunneridae</taxon>
        <taxon>Pentapetalae</taxon>
        <taxon>rosids</taxon>
        <taxon>fabids</taxon>
        <taxon>Fagales</taxon>
        <taxon>Fagaceae</taxon>
        <taxon>Lithocarpus</taxon>
    </lineage>
</organism>
<comment type="caution">
    <text evidence="1">The sequence shown here is derived from an EMBL/GenBank/DDBJ whole genome shotgun (WGS) entry which is preliminary data.</text>
</comment>